<name>A0A7W5C3P1_9BACL</name>
<dbReference type="InterPro" id="IPR010997">
    <property type="entry name" value="HRDC-like_sf"/>
</dbReference>
<organism evidence="2 3">
    <name type="scientific">Paenibacillus endophyticus</name>
    <dbReference type="NCBI Taxonomy" id="1294268"/>
    <lineage>
        <taxon>Bacteria</taxon>
        <taxon>Bacillati</taxon>
        <taxon>Bacillota</taxon>
        <taxon>Bacilli</taxon>
        <taxon>Bacillales</taxon>
        <taxon>Paenibacillaceae</taxon>
        <taxon>Paenibacillus</taxon>
    </lineage>
</organism>
<proteinExistence type="predicted"/>
<sequence length="332" mass="38204">MQIVFLNTFEKPTVEQEIVSAQLSISESQGIWSVHWMEGEDESGSPHTWFEGTSWEEMIVAFRHGIARVMGEGYAPVIDGMLDDRRPSSGSFVTMLQCYGELNHNPDLFQKLREWRRATAIAEKRSAYLVATNRMLWMISTFIPKSEDELSQIPGWGSAKHAAYGAEMLAIMEETERETSFPLQWVAEKLDTGIYTQWLYKQKEAKYKTQMDRQLVKKHILATVQQGGSLDQLGSELELSRRELMDRIEQLEQEGYDMDSLISRELHSVSEDEQILVWEALSQVGDKYLKPVLQQVYGTTEASQLGKPVDVLYERLRLIRLRFRRSLASKAV</sequence>
<dbReference type="Proteomes" id="UP000518605">
    <property type="component" value="Unassembled WGS sequence"/>
</dbReference>
<dbReference type="SUPFAM" id="SSF90250">
    <property type="entry name" value="Troponin coil-coiled subunits"/>
    <property type="match status" value="1"/>
</dbReference>
<evidence type="ECO:0000259" key="1">
    <source>
        <dbReference type="PROSITE" id="PS50967"/>
    </source>
</evidence>
<dbReference type="GO" id="GO:0000166">
    <property type="term" value="F:nucleotide binding"/>
    <property type="evidence" value="ECO:0007669"/>
    <property type="project" value="InterPro"/>
</dbReference>
<dbReference type="Gene3D" id="1.10.150.80">
    <property type="entry name" value="HRDC domain"/>
    <property type="match status" value="1"/>
</dbReference>
<dbReference type="InterPro" id="IPR044876">
    <property type="entry name" value="HRDC_dom_sf"/>
</dbReference>
<evidence type="ECO:0000313" key="3">
    <source>
        <dbReference type="Proteomes" id="UP000518605"/>
    </source>
</evidence>
<feature type="domain" description="HRDC" evidence="1">
    <location>
        <begin position="102"/>
        <end position="182"/>
    </location>
</feature>
<dbReference type="SUPFAM" id="SSF47819">
    <property type="entry name" value="HRDC-like"/>
    <property type="match status" value="1"/>
</dbReference>
<dbReference type="GO" id="GO:0003676">
    <property type="term" value="F:nucleic acid binding"/>
    <property type="evidence" value="ECO:0007669"/>
    <property type="project" value="InterPro"/>
</dbReference>
<dbReference type="InterPro" id="IPR002121">
    <property type="entry name" value="HRDC_dom"/>
</dbReference>
<dbReference type="Pfam" id="PF00570">
    <property type="entry name" value="HRDC"/>
    <property type="match status" value="1"/>
</dbReference>
<dbReference type="SMART" id="SM00341">
    <property type="entry name" value="HRDC"/>
    <property type="match status" value="1"/>
</dbReference>
<keyword evidence="3" id="KW-1185">Reference proteome</keyword>
<protein>
    <submittedName>
        <fullName evidence="2">Biotin operon repressor</fullName>
    </submittedName>
</protein>
<dbReference type="PROSITE" id="PS50967">
    <property type="entry name" value="HRDC"/>
    <property type="match status" value="1"/>
</dbReference>
<dbReference type="RefSeq" id="WP_183557389.1">
    <property type="nucleotide sequence ID" value="NZ_CBCSLB010000001.1"/>
</dbReference>
<gene>
    <name evidence="2" type="ORF">FHS16_000106</name>
</gene>
<evidence type="ECO:0000313" key="2">
    <source>
        <dbReference type="EMBL" id="MBB3150074.1"/>
    </source>
</evidence>
<dbReference type="EMBL" id="JACHXW010000001">
    <property type="protein sequence ID" value="MBB3150074.1"/>
    <property type="molecule type" value="Genomic_DNA"/>
</dbReference>
<comment type="caution">
    <text evidence="2">The sequence shown here is derived from an EMBL/GenBank/DDBJ whole genome shotgun (WGS) entry which is preliminary data.</text>
</comment>
<accession>A0A7W5C3P1</accession>
<dbReference type="AlphaFoldDB" id="A0A7W5C3P1"/>
<dbReference type="InterPro" id="IPR038077">
    <property type="entry name" value="Troponin_sf"/>
</dbReference>
<reference evidence="2 3" key="1">
    <citation type="submission" date="2020-08" db="EMBL/GenBank/DDBJ databases">
        <title>Genomic Encyclopedia of Type Strains, Phase III (KMG-III): the genomes of soil and plant-associated and newly described type strains.</title>
        <authorList>
            <person name="Whitman W."/>
        </authorList>
    </citation>
    <scope>NUCLEOTIDE SEQUENCE [LARGE SCALE GENOMIC DNA]</scope>
    <source>
        <strain evidence="2 3">CECT 8234</strain>
    </source>
</reference>